<evidence type="ECO:0000259" key="2">
    <source>
        <dbReference type="Pfam" id="PF11510"/>
    </source>
</evidence>
<dbReference type="OrthoDB" id="2449818at2759"/>
<reference evidence="3 4" key="1">
    <citation type="journal article" date="2018" name="Nat. Ecol. Evol.">
        <title>Shark genomes provide insights into elasmobranch evolution and the origin of vertebrates.</title>
        <authorList>
            <person name="Hara Y"/>
            <person name="Yamaguchi K"/>
            <person name="Onimaru K"/>
            <person name="Kadota M"/>
            <person name="Koyanagi M"/>
            <person name="Keeley SD"/>
            <person name="Tatsumi K"/>
            <person name="Tanaka K"/>
            <person name="Motone F"/>
            <person name="Kageyama Y"/>
            <person name="Nozu R"/>
            <person name="Adachi N"/>
            <person name="Nishimura O"/>
            <person name="Nakagawa R"/>
            <person name="Tanegashima C"/>
            <person name="Kiyatake I"/>
            <person name="Matsumoto R"/>
            <person name="Murakumo K"/>
            <person name="Nishida K"/>
            <person name="Terakita A"/>
            <person name="Kuratani S"/>
            <person name="Sato K"/>
            <person name="Hyodo S Kuraku.S."/>
        </authorList>
    </citation>
    <scope>NUCLEOTIDE SEQUENCE [LARGE SCALE GENOMIC DNA]</scope>
</reference>
<evidence type="ECO:0000313" key="3">
    <source>
        <dbReference type="EMBL" id="GCB65316.1"/>
    </source>
</evidence>
<dbReference type="Gene3D" id="1.25.40.480">
    <property type="match status" value="1"/>
</dbReference>
<comment type="caution">
    <text evidence="3">The sequence shown here is derived from an EMBL/GenBank/DDBJ whole genome shotgun (WGS) entry which is preliminary data.</text>
</comment>
<feature type="compositionally biased region" description="Polar residues" evidence="1">
    <location>
        <begin position="174"/>
        <end position="184"/>
    </location>
</feature>
<organism evidence="3 4">
    <name type="scientific">Scyliorhinus torazame</name>
    <name type="common">Cloudy catshark</name>
    <name type="synonym">Catulus torazame</name>
    <dbReference type="NCBI Taxonomy" id="75743"/>
    <lineage>
        <taxon>Eukaryota</taxon>
        <taxon>Metazoa</taxon>
        <taxon>Chordata</taxon>
        <taxon>Craniata</taxon>
        <taxon>Vertebrata</taxon>
        <taxon>Chondrichthyes</taxon>
        <taxon>Elasmobranchii</taxon>
        <taxon>Galeomorphii</taxon>
        <taxon>Galeoidea</taxon>
        <taxon>Carcharhiniformes</taxon>
        <taxon>Scyliorhinidae</taxon>
        <taxon>Scyliorhinus</taxon>
    </lineage>
</organism>
<dbReference type="GO" id="GO:0036297">
    <property type="term" value="P:interstrand cross-link repair"/>
    <property type="evidence" value="ECO:0007669"/>
    <property type="project" value="InterPro"/>
</dbReference>
<proteinExistence type="predicted"/>
<feature type="region of interest" description="Disordered" evidence="1">
    <location>
        <begin position="173"/>
        <end position="195"/>
    </location>
</feature>
<sequence>MKDYKELLKQFEKPFQILLHAMTTGVSGATTAFHVLHRIQSKQPLHWRTFTETLCQPELSLEGKEEKLSLKPLFYFLPVMVRRNLLSFLHLGNTVVPKDCLHHLIIQLRQNPDVDLWTQKLIDVLEQDVEGGLCHLVPHSRTEHSAQQLKGICQKLMGVSEERSDSSKRFGWYLSQQPKSNGNESFEETEDKSVLTENPKKRKTFMKDASPLDDHEQNATKKIRLTQDIVCSDSLVGTEKQGLTIMPGSLENEQVICPEVQNKLDTIEVEQKTPLNTEKILDLPENVKYSISRLRDLFEADSDKLGTSQELNILNECDPSQLEKLCLLLRLSELPEHLLPLACNRLISLTSDLSYSNATVLTRNLFLTRVLSLTEPASRFLMAAITSFCKKYARPSCNALIGPVLQTPGIGNIQVELICRLTEDCLEQEHLTVTFGHILSITWSEEILSVAYTLLERKVEVTSEIFEQFIQKLSQHAEDFSKSVKYAKVVLAVLTKYQIYITDAHKNILSCALALHKTFLKKSMQAALKHIVTT</sequence>
<dbReference type="EMBL" id="BFAA01008156">
    <property type="protein sequence ID" value="GCB65316.1"/>
    <property type="molecule type" value="Genomic_DNA"/>
</dbReference>
<evidence type="ECO:0000313" key="4">
    <source>
        <dbReference type="Proteomes" id="UP000288216"/>
    </source>
</evidence>
<feature type="domain" description="Fanconi Anaemia group E protein C-terminal" evidence="2">
    <location>
        <begin position="281"/>
        <end position="531"/>
    </location>
</feature>
<dbReference type="PANTHER" id="PTHR32094">
    <property type="entry name" value="FANCONI ANEMIA GROUP E PROTEIN"/>
    <property type="match status" value="1"/>
</dbReference>
<gene>
    <name evidence="3" type="ORF">scyTo_0014876</name>
</gene>
<dbReference type="OMA" id="YPRPMCH"/>
<name>A0A401NWR1_SCYTO</name>
<dbReference type="CDD" id="cd07439">
    <property type="entry name" value="FANCE_c-term"/>
    <property type="match status" value="1"/>
</dbReference>
<dbReference type="PANTHER" id="PTHR32094:SF5">
    <property type="entry name" value="FANCONI ANEMIA GROUP E PROTEIN"/>
    <property type="match status" value="1"/>
</dbReference>
<dbReference type="GO" id="GO:0043240">
    <property type="term" value="C:Fanconi anaemia nuclear complex"/>
    <property type="evidence" value="ECO:0007669"/>
    <property type="project" value="InterPro"/>
</dbReference>
<dbReference type="InterPro" id="IPR039685">
    <property type="entry name" value="FANCE"/>
</dbReference>
<accession>A0A401NWR1</accession>
<dbReference type="AlphaFoldDB" id="A0A401NWR1"/>
<evidence type="ECO:0000256" key="1">
    <source>
        <dbReference type="SAM" id="MobiDB-lite"/>
    </source>
</evidence>
<dbReference type="STRING" id="75743.A0A401NWR1"/>
<keyword evidence="4" id="KW-1185">Reference proteome</keyword>
<dbReference type="Proteomes" id="UP000288216">
    <property type="component" value="Unassembled WGS sequence"/>
</dbReference>
<dbReference type="Pfam" id="PF11510">
    <property type="entry name" value="FA_FANCE"/>
    <property type="match status" value="1"/>
</dbReference>
<protein>
    <recommendedName>
        <fullName evidence="2">Fanconi Anaemia group E protein C-terminal domain-containing protein</fullName>
    </recommendedName>
</protein>
<dbReference type="InterPro" id="IPR021025">
    <property type="entry name" value="Fanconi_anaemia_gr_E_prot_C"/>
</dbReference>